<dbReference type="InterPro" id="IPR011333">
    <property type="entry name" value="SKP1/BTB/POZ_sf"/>
</dbReference>
<dbReference type="GO" id="GO:0022008">
    <property type="term" value="P:neurogenesis"/>
    <property type="evidence" value="ECO:0007669"/>
    <property type="project" value="TreeGrafter"/>
</dbReference>
<accession>A0A7R9LUK2</accession>
<dbReference type="SMART" id="SM00225">
    <property type="entry name" value="BTB"/>
    <property type="match status" value="1"/>
</dbReference>
<dbReference type="AlphaFoldDB" id="A0A7R9LUK2"/>
<evidence type="ECO:0000256" key="3">
    <source>
        <dbReference type="SAM" id="MobiDB-lite"/>
    </source>
</evidence>
<reference evidence="5" key="1">
    <citation type="submission" date="2020-11" db="EMBL/GenBank/DDBJ databases">
        <authorList>
            <person name="Tran Van P."/>
        </authorList>
    </citation>
    <scope>NUCLEOTIDE SEQUENCE</scope>
</reference>
<gene>
    <name evidence="5" type="ORF">ONB1V03_LOCUS6631</name>
</gene>
<dbReference type="InterPro" id="IPR012983">
    <property type="entry name" value="PHR"/>
</dbReference>
<dbReference type="Pfam" id="PF08005">
    <property type="entry name" value="PHR"/>
    <property type="match status" value="1"/>
</dbReference>
<dbReference type="EMBL" id="CAJPVJ010003049">
    <property type="protein sequence ID" value="CAG2167119.1"/>
    <property type="molecule type" value="Genomic_DNA"/>
</dbReference>
<organism evidence="5">
    <name type="scientific">Oppiella nova</name>
    <dbReference type="NCBI Taxonomy" id="334625"/>
    <lineage>
        <taxon>Eukaryota</taxon>
        <taxon>Metazoa</taxon>
        <taxon>Ecdysozoa</taxon>
        <taxon>Arthropoda</taxon>
        <taxon>Chelicerata</taxon>
        <taxon>Arachnida</taxon>
        <taxon>Acari</taxon>
        <taxon>Acariformes</taxon>
        <taxon>Sarcoptiformes</taxon>
        <taxon>Oribatida</taxon>
        <taxon>Brachypylina</taxon>
        <taxon>Oppioidea</taxon>
        <taxon>Oppiidae</taxon>
        <taxon>Oppiella</taxon>
    </lineage>
</organism>
<dbReference type="Pfam" id="PF00651">
    <property type="entry name" value="BTB"/>
    <property type="match status" value="1"/>
</dbReference>
<comment type="subcellular location">
    <subcellularLocation>
        <location evidence="1">Cytoplasm</location>
    </subcellularLocation>
</comment>
<evidence type="ECO:0000256" key="1">
    <source>
        <dbReference type="ARBA" id="ARBA00004496"/>
    </source>
</evidence>
<dbReference type="Pfam" id="PF07707">
    <property type="entry name" value="BACK"/>
    <property type="match status" value="1"/>
</dbReference>
<dbReference type="Gene3D" id="2.60.120.820">
    <property type="entry name" value="PHR domain"/>
    <property type="match status" value="1"/>
</dbReference>
<evidence type="ECO:0000256" key="2">
    <source>
        <dbReference type="ARBA" id="ARBA00022490"/>
    </source>
</evidence>
<evidence type="ECO:0000259" key="4">
    <source>
        <dbReference type="PROSITE" id="PS50097"/>
    </source>
</evidence>
<evidence type="ECO:0000313" key="6">
    <source>
        <dbReference type="Proteomes" id="UP000728032"/>
    </source>
</evidence>
<keyword evidence="6" id="KW-1185">Reference proteome</keyword>
<dbReference type="PANTHER" id="PTHR45774">
    <property type="entry name" value="BTB/POZ DOMAIN-CONTAINING"/>
    <property type="match status" value="1"/>
</dbReference>
<sequence>MEESARENHFERRAISLEDNSREDVFLVSEAKTEDTEEMPEESLQTRFARLLSCEDMADVHFLVGGAQRHQRQLRVPAHRLVLAVASPVFRRMFFGAEDESVSLDNCSAEDVVLEDLEPLVFLEFLRFLYTDQIRLQKDNAVAVLYAAKKYEIPYLERLCFRFVNFEISKDNALLIWLSAKTFREPEVESLALRVIRRFAADVLLAPDFVRADHLSVCQLLEDDLLRVQEVDLFLAVTRWAKHQCLRRGQCPTRVHIRHVMAEAVDLIRFPLMTSEQLRTVVQSEGVLEDDVLRALSANQRSWPRKALHFSSTPRAYQRLRGPLLCVQRFASFDNQMTVRAGQRSLRFAANKRIFVAGVGVYGPRRPFHFQLQISVALVRCDRRASPTIMDCARKSVRVKSGDSSEPIVNIKFDEEFEIEPNVEHEIRAEVEATERPVGGVRAHLPRAPHDVYFFYGTGGQLAAKVRTTAGENVIFNFAWDHECADATGGASSAPPTPNPPPRPPPPAQYRRPSRLARLKRALSFTEKTTGSDDRSAGSDVTCGQIPVILFFA</sequence>
<dbReference type="GO" id="GO:0005829">
    <property type="term" value="C:cytosol"/>
    <property type="evidence" value="ECO:0007669"/>
    <property type="project" value="TreeGrafter"/>
</dbReference>
<dbReference type="InterPro" id="IPR000210">
    <property type="entry name" value="BTB/POZ_dom"/>
</dbReference>
<name>A0A7R9LUK2_9ACAR</name>
<feature type="region of interest" description="Disordered" evidence="3">
    <location>
        <begin position="487"/>
        <end position="513"/>
    </location>
</feature>
<dbReference type="PANTHER" id="PTHR45774:SF3">
    <property type="entry name" value="BTB (POZ) DOMAIN-CONTAINING 2B-RELATED"/>
    <property type="match status" value="1"/>
</dbReference>
<dbReference type="PROSITE" id="PS50097">
    <property type="entry name" value="BTB"/>
    <property type="match status" value="1"/>
</dbReference>
<dbReference type="Gene3D" id="1.25.40.420">
    <property type="match status" value="1"/>
</dbReference>
<dbReference type="Proteomes" id="UP000728032">
    <property type="component" value="Unassembled WGS sequence"/>
</dbReference>
<evidence type="ECO:0000313" key="5">
    <source>
        <dbReference type="EMBL" id="CAD7648187.1"/>
    </source>
</evidence>
<dbReference type="OrthoDB" id="6408997at2759"/>
<dbReference type="SUPFAM" id="SSF54695">
    <property type="entry name" value="POZ domain"/>
    <property type="match status" value="1"/>
</dbReference>
<dbReference type="EMBL" id="OC917874">
    <property type="protein sequence ID" value="CAD7648187.1"/>
    <property type="molecule type" value="Genomic_DNA"/>
</dbReference>
<feature type="domain" description="BTB" evidence="4">
    <location>
        <begin position="58"/>
        <end position="138"/>
    </location>
</feature>
<dbReference type="InterPro" id="IPR011705">
    <property type="entry name" value="BACK"/>
</dbReference>
<dbReference type="SMART" id="SM00875">
    <property type="entry name" value="BACK"/>
    <property type="match status" value="1"/>
</dbReference>
<dbReference type="Gene3D" id="3.30.710.10">
    <property type="entry name" value="Potassium Channel Kv1.1, Chain A"/>
    <property type="match status" value="1"/>
</dbReference>
<keyword evidence="2" id="KW-0963">Cytoplasm</keyword>
<protein>
    <recommendedName>
        <fullName evidence="4">BTB domain-containing protein</fullName>
    </recommendedName>
</protein>
<proteinExistence type="predicted"/>
<dbReference type="InterPro" id="IPR038648">
    <property type="entry name" value="PHR_sf"/>
</dbReference>
<feature type="compositionally biased region" description="Pro residues" evidence="3">
    <location>
        <begin position="495"/>
        <end position="508"/>
    </location>
</feature>